<accession>S8BIX9</accession>
<dbReference type="AlphaFoldDB" id="S8BIX9"/>
<keyword evidence="2" id="KW-1185">Reference proteome</keyword>
<gene>
    <name evidence="1" type="ORF">H072_6938</name>
</gene>
<dbReference type="eggNOG" id="ENOG502SAYK">
    <property type="taxonomic scope" value="Eukaryota"/>
</dbReference>
<evidence type="ECO:0000313" key="1">
    <source>
        <dbReference type="EMBL" id="EPS39293.1"/>
    </source>
</evidence>
<name>S8BIX9_DACHA</name>
<dbReference type="EMBL" id="AQGS01000479">
    <property type="protein sequence ID" value="EPS39293.1"/>
    <property type="molecule type" value="Genomic_DNA"/>
</dbReference>
<reference evidence="2" key="2">
    <citation type="submission" date="2013-04" db="EMBL/GenBank/DDBJ databases">
        <title>Genomic mechanisms accounting for the adaptation to parasitism in nematode-trapping fungi.</title>
        <authorList>
            <person name="Ahren D.G."/>
        </authorList>
    </citation>
    <scope>NUCLEOTIDE SEQUENCE [LARGE SCALE GENOMIC DNA]</scope>
    <source>
        <strain evidence="2">CBS 200.50</strain>
    </source>
</reference>
<reference evidence="1 2" key="1">
    <citation type="journal article" date="2013" name="PLoS Genet.">
        <title>Genomic mechanisms accounting for the adaptation to parasitism in nematode-trapping fungi.</title>
        <authorList>
            <person name="Meerupati T."/>
            <person name="Andersson K.M."/>
            <person name="Friman E."/>
            <person name="Kumar D."/>
            <person name="Tunlid A."/>
            <person name="Ahren D."/>
        </authorList>
    </citation>
    <scope>NUCLEOTIDE SEQUENCE [LARGE SCALE GENOMIC DNA]</scope>
    <source>
        <strain evidence="1 2">CBS 200.50</strain>
    </source>
</reference>
<dbReference type="Proteomes" id="UP000015100">
    <property type="component" value="Unassembled WGS sequence"/>
</dbReference>
<evidence type="ECO:0000313" key="2">
    <source>
        <dbReference type="Proteomes" id="UP000015100"/>
    </source>
</evidence>
<dbReference type="OMA" id="WASGFES"/>
<dbReference type="OrthoDB" id="5430916at2759"/>
<organism evidence="1 2">
    <name type="scientific">Dactylellina haptotyla (strain CBS 200.50)</name>
    <name type="common">Nematode-trapping fungus</name>
    <name type="synonym">Monacrosporium haptotylum</name>
    <dbReference type="NCBI Taxonomy" id="1284197"/>
    <lineage>
        <taxon>Eukaryota</taxon>
        <taxon>Fungi</taxon>
        <taxon>Dikarya</taxon>
        <taxon>Ascomycota</taxon>
        <taxon>Pezizomycotina</taxon>
        <taxon>Orbiliomycetes</taxon>
        <taxon>Orbiliales</taxon>
        <taxon>Orbiliaceae</taxon>
        <taxon>Dactylellina</taxon>
    </lineage>
</organism>
<protein>
    <submittedName>
        <fullName evidence="1">Uncharacterized protein</fullName>
    </submittedName>
</protein>
<comment type="caution">
    <text evidence="1">The sequence shown here is derived from an EMBL/GenBank/DDBJ whole genome shotgun (WGS) entry which is preliminary data.</text>
</comment>
<dbReference type="HOGENOM" id="CLU_025798_0_0_1"/>
<proteinExistence type="predicted"/>
<sequence length="681" mass="74971">MSVSPFATNGTIAEYGIVLSISEEAINRQFKLLYDKEIEAGVALPSPPGMEEDGAAPPPPAKYLINHDVEIHVAVPGHGKELVMDYEQGIVGHIKCPKISLRDSGKANTGRISFTFERVEGAEVPDSMFYYWVGVGNNAELYPKPINGYTMSWDVNFGCAEIQNITEELINPARDEKSPEALHSDVIKVLEAVPSELFTVSSIFCMFSSAQISDSFEIVDENGQALSEALNNVLQTKVAGYFSVLQKRVKPGRATPDHPFVLGYGLSQKLADITKIIPGAKPEDTPLYFVPKSYIMSVTPGKDPKYSNGTLNFCMATWRPDGMAQRDPNHLDRSKNGNAGKLDQTFFDLTRTSEHDGVVGFCRDLLFDQFLVPEIEKAYFIDIEKVIRETFESQLMNATPLSSSNEVKLSQSFSPPRWNHLHKTKMQGDNGSTVEGSSSLTVIWDSDLQMNPNIDAKHASRRTRVIVVSHVKQDYEFSVKSTLADASVTSKTGLDMMYKHVLNISAGDGGKLDIQNDEVNSRIPEKDKDGSLVFIAGTRGEDQYGAYLTTSDDSEFDNSLKAIPGLGYLGKLVADELRPVWKEMVAVVKQCLELQANIWITDASSHLSKEFDDKWRTGLKSISNKIILPAGNVFNFSGIDVDPQGNMYAHVNYASGAENVTQIIDDPNTGDTPVIANGKPN</sequence>